<evidence type="ECO:0000313" key="2">
    <source>
        <dbReference type="EMBL" id="KPL85431.1"/>
    </source>
</evidence>
<evidence type="ECO:0000256" key="1">
    <source>
        <dbReference type="SAM" id="MobiDB-lite"/>
    </source>
</evidence>
<evidence type="ECO:0000313" key="3">
    <source>
        <dbReference type="Proteomes" id="UP000050277"/>
    </source>
</evidence>
<keyword evidence="3" id="KW-1185">Reference proteome</keyword>
<organism evidence="2 3">
    <name type="scientific">Herpetosiphon geysericola</name>
    <dbReference type="NCBI Taxonomy" id="70996"/>
    <lineage>
        <taxon>Bacteria</taxon>
        <taxon>Bacillati</taxon>
        <taxon>Chloroflexota</taxon>
        <taxon>Chloroflexia</taxon>
        <taxon>Herpetosiphonales</taxon>
        <taxon>Herpetosiphonaceae</taxon>
        <taxon>Herpetosiphon</taxon>
    </lineage>
</organism>
<name>A0A0P6Y6Y0_9CHLR</name>
<dbReference type="Proteomes" id="UP000050277">
    <property type="component" value="Unassembled WGS sequence"/>
</dbReference>
<feature type="region of interest" description="Disordered" evidence="1">
    <location>
        <begin position="118"/>
        <end position="141"/>
    </location>
</feature>
<reference evidence="2 3" key="1">
    <citation type="submission" date="2015-07" db="EMBL/GenBank/DDBJ databases">
        <title>Whole genome sequence of Herpetosiphon geysericola DSM 7119.</title>
        <authorList>
            <person name="Hemp J."/>
            <person name="Ward L.M."/>
            <person name="Pace L.A."/>
            <person name="Fischer W.W."/>
        </authorList>
    </citation>
    <scope>NUCLEOTIDE SEQUENCE [LARGE SCALE GENOMIC DNA]</scope>
    <source>
        <strain evidence="2 3">DSM 7119</strain>
    </source>
</reference>
<sequence>MKFRCLCDNVIYDMSDEDSFDTKGWLLPYYAYWALNEIYLPLFTRYVEAVEQGRGPAWIKEQQLSTIELSMEDMVRQIAWNVDSMPNIYECSHCQRLWISHPHAEGYFAFKPEFPETTPRNFLRGPQPEADQSTPADNEER</sequence>
<dbReference type="EMBL" id="LGKP01000025">
    <property type="protein sequence ID" value="KPL85431.1"/>
    <property type="molecule type" value="Genomic_DNA"/>
</dbReference>
<protein>
    <submittedName>
        <fullName evidence="2">Uncharacterized protein</fullName>
    </submittedName>
</protein>
<accession>A0A0P6Y6Y0</accession>
<dbReference type="STRING" id="70996.SE18_17500"/>
<comment type="caution">
    <text evidence="2">The sequence shown here is derived from an EMBL/GenBank/DDBJ whole genome shotgun (WGS) entry which is preliminary data.</text>
</comment>
<dbReference type="AlphaFoldDB" id="A0A0P6Y6Y0"/>
<gene>
    <name evidence="2" type="ORF">SE18_17500</name>
</gene>
<feature type="compositionally biased region" description="Polar residues" evidence="1">
    <location>
        <begin position="130"/>
        <end position="141"/>
    </location>
</feature>
<proteinExistence type="predicted"/>